<evidence type="ECO:0000256" key="2">
    <source>
        <dbReference type="SAM" id="MobiDB-lite"/>
    </source>
</evidence>
<keyword evidence="5" id="KW-1185">Reference proteome</keyword>
<sequence length="542" mass="62815">MSDLDEDLLALAGGADGSDHDESLSDDEVLAKKVRHHDADGDDDDDGENDDDDDEGEFDEDGDADDDDNLNEELVNPYPLENKYKDEADRAELEAMDEMSRESILYERAQEMQKFTERKYLVERVRKSKQQASSAPTRSSTRTSARSSKDDKLSELKKQREKKRKRDAYEYESDEDDQEEEEEEEEEFDEEDDYDDYWGGARRDRDRDRRSYERATVADIAKICVGRSMLAKYWYYKGYADTVIDCYGRINLDWEKRNNRRPPQYRLVKIIDVINRPEKAYNAGSNGKLDVFLKVSQNRQQQREFPLPFFSDSPPTADDFDRYVKELEKTNESIDYVDDVNEKEGQLRHLVTRGMDDDDINEKVAKKQKIAAQSSANADANLTGYDAVTRKAQLNDELKVAKQQSNMERAKELAERIARLDEVIASSQSSSQSIMAKLNERNRKLNSQNIRKAEIKDKVTLDNTPADDTDPFSRLKTTTRVYYQEMIDKENKKAIEDAKKTAAERQEEQEKKEEEMEKSTYRVSGEMDKLIGSIDVQIEIKL</sequence>
<feature type="region of interest" description="Disordered" evidence="2">
    <location>
        <begin position="1"/>
        <end position="89"/>
    </location>
</feature>
<dbReference type="InterPro" id="IPR036128">
    <property type="entry name" value="Plus3-like_sf"/>
</dbReference>
<dbReference type="SUPFAM" id="SSF159042">
    <property type="entry name" value="Plus3-like"/>
    <property type="match status" value="1"/>
</dbReference>
<dbReference type="VEuPathDB" id="FungiDB:DIURU_002226"/>
<evidence type="ECO:0000313" key="5">
    <source>
        <dbReference type="Proteomes" id="UP000449547"/>
    </source>
</evidence>
<feature type="domain" description="Plus3" evidence="3">
    <location>
        <begin position="214"/>
        <end position="352"/>
    </location>
</feature>
<dbReference type="Gene3D" id="3.90.70.200">
    <property type="entry name" value="Plus-3 domain"/>
    <property type="match status" value="1"/>
</dbReference>
<accession>A0A642UXD2</accession>
<evidence type="ECO:0000259" key="3">
    <source>
        <dbReference type="PROSITE" id="PS51360"/>
    </source>
</evidence>
<reference evidence="4 5" key="1">
    <citation type="submission" date="2019-07" db="EMBL/GenBank/DDBJ databases">
        <title>Genome assembly of two rare yeast pathogens: Diutina rugosa and Trichomonascus ciferrii.</title>
        <authorList>
            <person name="Mixao V."/>
            <person name="Saus E."/>
            <person name="Hansen A."/>
            <person name="Lass-Flor C."/>
            <person name="Gabaldon T."/>
        </authorList>
    </citation>
    <scope>NUCLEOTIDE SEQUENCE [LARGE SCALE GENOMIC DNA]</scope>
    <source>
        <strain evidence="4 5">CBS 613</strain>
    </source>
</reference>
<protein>
    <recommendedName>
        <fullName evidence="3">Plus3 domain-containing protein</fullName>
    </recommendedName>
</protein>
<dbReference type="Proteomes" id="UP000449547">
    <property type="component" value="Unassembled WGS sequence"/>
</dbReference>
<feature type="compositionally biased region" description="Acidic residues" evidence="2">
    <location>
        <begin position="40"/>
        <end position="71"/>
    </location>
</feature>
<feature type="region of interest" description="Disordered" evidence="2">
    <location>
        <begin position="494"/>
        <end position="521"/>
    </location>
</feature>
<feature type="compositionally biased region" description="Acidic residues" evidence="2">
    <location>
        <begin position="170"/>
        <end position="196"/>
    </location>
</feature>
<evidence type="ECO:0000313" key="4">
    <source>
        <dbReference type="EMBL" id="KAA8903714.1"/>
    </source>
</evidence>
<feature type="compositionally biased region" description="Basic and acidic residues" evidence="2">
    <location>
        <begin position="201"/>
        <end position="211"/>
    </location>
</feature>
<dbReference type="RefSeq" id="XP_034012920.1">
    <property type="nucleotide sequence ID" value="XM_034154854.1"/>
</dbReference>
<feature type="region of interest" description="Disordered" evidence="2">
    <location>
        <begin position="125"/>
        <end position="211"/>
    </location>
</feature>
<dbReference type="AlphaFoldDB" id="A0A642UXD2"/>
<dbReference type="PROSITE" id="PS51360">
    <property type="entry name" value="PLUS3"/>
    <property type="match status" value="1"/>
</dbReference>
<gene>
    <name evidence="4" type="ORF">DIURU_002226</name>
</gene>
<name>A0A642UXD2_DIURU</name>
<comment type="caution">
    <text evidence="4">The sequence shown here is derived from an EMBL/GenBank/DDBJ whole genome shotgun (WGS) entry which is preliminary data.</text>
</comment>
<evidence type="ECO:0000256" key="1">
    <source>
        <dbReference type="SAM" id="Coils"/>
    </source>
</evidence>
<dbReference type="SMART" id="SM00719">
    <property type="entry name" value="Plus3"/>
    <property type="match status" value="1"/>
</dbReference>
<dbReference type="Pfam" id="PF03126">
    <property type="entry name" value="Plus-3"/>
    <property type="match status" value="1"/>
</dbReference>
<organism evidence="4 5">
    <name type="scientific">Diutina rugosa</name>
    <name type="common">Yeast</name>
    <name type="synonym">Candida rugosa</name>
    <dbReference type="NCBI Taxonomy" id="5481"/>
    <lineage>
        <taxon>Eukaryota</taxon>
        <taxon>Fungi</taxon>
        <taxon>Dikarya</taxon>
        <taxon>Ascomycota</taxon>
        <taxon>Saccharomycotina</taxon>
        <taxon>Pichiomycetes</taxon>
        <taxon>Debaryomycetaceae</taxon>
        <taxon>Diutina</taxon>
    </lineage>
</organism>
<dbReference type="OMA" id="ISGCYAR"/>
<dbReference type="OrthoDB" id="166375at2759"/>
<dbReference type="GO" id="GO:0003677">
    <property type="term" value="F:DNA binding"/>
    <property type="evidence" value="ECO:0007669"/>
    <property type="project" value="InterPro"/>
</dbReference>
<dbReference type="InterPro" id="IPR004343">
    <property type="entry name" value="Plus-3_dom"/>
</dbReference>
<keyword evidence="1" id="KW-0175">Coiled coil</keyword>
<dbReference type="GeneID" id="54780877"/>
<feature type="coiled-coil region" evidence="1">
    <location>
        <begin position="391"/>
        <end position="420"/>
    </location>
</feature>
<feature type="compositionally biased region" description="Low complexity" evidence="2">
    <location>
        <begin position="132"/>
        <end position="146"/>
    </location>
</feature>
<feature type="compositionally biased region" description="Basic and acidic residues" evidence="2">
    <location>
        <begin position="147"/>
        <end position="158"/>
    </location>
</feature>
<dbReference type="EMBL" id="SWFT01000066">
    <property type="protein sequence ID" value="KAA8903714.1"/>
    <property type="molecule type" value="Genomic_DNA"/>
</dbReference>
<proteinExistence type="predicted"/>